<proteinExistence type="predicted"/>
<dbReference type="PANTHER" id="PTHR15541">
    <property type="entry name" value="GRANULYSIN RELATED"/>
    <property type="match status" value="1"/>
</dbReference>
<accession>A0AAY4ACS4</accession>
<keyword evidence="2" id="KW-0732">Signal</keyword>
<dbReference type="SMART" id="SM00741">
    <property type="entry name" value="SapB"/>
    <property type="match status" value="1"/>
</dbReference>
<evidence type="ECO:0000313" key="5">
    <source>
        <dbReference type="Proteomes" id="UP000694580"/>
    </source>
</evidence>
<dbReference type="PROSITE" id="PS50015">
    <property type="entry name" value="SAP_B"/>
    <property type="match status" value="1"/>
</dbReference>
<feature type="domain" description="Saposin B-type" evidence="3">
    <location>
        <begin position="65"/>
        <end position="142"/>
    </location>
</feature>
<dbReference type="Ensembl" id="ENSDCDT00010006891.1">
    <property type="protein sequence ID" value="ENSDCDP00010006669.1"/>
    <property type="gene ID" value="ENSDCDG00010002855.1"/>
</dbReference>
<dbReference type="InterPro" id="IPR008139">
    <property type="entry name" value="SaposinB_dom"/>
</dbReference>
<dbReference type="InterPro" id="IPR008138">
    <property type="entry name" value="SapB_2"/>
</dbReference>
<dbReference type="GO" id="GO:0042742">
    <property type="term" value="P:defense response to bacterium"/>
    <property type="evidence" value="ECO:0007669"/>
    <property type="project" value="InterPro"/>
</dbReference>
<keyword evidence="1" id="KW-1015">Disulfide bond</keyword>
<dbReference type="Proteomes" id="UP000694580">
    <property type="component" value="Chromosome 1"/>
</dbReference>
<evidence type="ECO:0000259" key="3">
    <source>
        <dbReference type="PROSITE" id="PS50015"/>
    </source>
</evidence>
<dbReference type="Pfam" id="PF03489">
    <property type="entry name" value="SapB_2"/>
    <property type="match status" value="1"/>
</dbReference>
<dbReference type="GeneTree" id="ENSGT01060000249972"/>
<reference evidence="4" key="3">
    <citation type="submission" date="2025-09" db="UniProtKB">
        <authorList>
            <consortium name="Ensembl"/>
        </authorList>
    </citation>
    <scope>IDENTIFICATION</scope>
</reference>
<feature type="chain" id="PRO_5044288889" description="Saposin B-type domain-containing protein" evidence="2">
    <location>
        <begin position="34"/>
        <end position="142"/>
    </location>
</feature>
<evidence type="ECO:0000256" key="1">
    <source>
        <dbReference type="ARBA" id="ARBA00023157"/>
    </source>
</evidence>
<name>A0AAY4ACS4_9TELE</name>
<keyword evidence="5" id="KW-1185">Reference proteome</keyword>
<reference evidence="4 5" key="1">
    <citation type="submission" date="2020-06" db="EMBL/GenBank/DDBJ databases">
        <authorList>
            <consortium name="Wellcome Sanger Institute Data Sharing"/>
        </authorList>
    </citation>
    <scope>NUCLEOTIDE SEQUENCE [LARGE SCALE GENOMIC DNA]</scope>
</reference>
<dbReference type="PANTHER" id="PTHR15541:SF2">
    <property type="entry name" value="GRANULYSIN"/>
    <property type="match status" value="1"/>
</dbReference>
<protein>
    <recommendedName>
        <fullName evidence="3">Saposin B-type domain-containing protein</fullName>
    </recommendedName>
</protein>
<dbReference type="Gene3D" id="1.10.225.10">
    <property type="entry name" value="Saposin-like"/>
    <property type="match status" value="1"/>
</dbReference>
<dbReference type="InterPro" id="IPR011001">
    <property type="entry name" value="Saposin-like"/>
</dbReference>
<evidence type="ECO:0000256" key="2">
    <source>
        <dbReference type="SAM" id="SignalP"/>
    </source>
</evidence>
<dbReference type="InterPro" id="IPR038847">
    <property type="entry name" value="Granulysin-like"/>
</dbReference>
<dbReference type="AlphaFoldDB" id="A0AAY4ACS4"/>
<dbReference type="SUPFAM" id="SSF47862">
    <property type="entry name" value="Saposin"/>
    <property type="match status" value="1"/>
</dbReference>
<evidence type="ECO:0000313" key="4">
    <source>
        <dbReference type="Ensembl" id="ENSDCDP00010006669.1"/>
    </source>
</evidence>
<feature type="signal peptide" evidence="2">
    <location>
        <begin position="1"/>
        <end position="33"/>
    </location>
</feature>
<sequence>MLLTRFALEVLSCHFHSLRTFFLLVLFVRCCDNVNFPLPRGQHTEDIGSNPNYYHCLGSGVEKKNPGLCWVCKWAIKKAKNSINTTNETMIRYKLHHVCDRILYYIKSICKNFVNKYMDILVRELSTTDDVKTICQHLKVCK</sequence>
<organism evidence="4 5">
    <name type="scientific">Denticeps clupeoides</name>
    <name type="common">denticle herring</name>
    <dbReference type="NCBI Taxonomy" id="299321"/>
    <lineage>
        <taxon>Eukaryota</taxon>
        <taxon>Metazoa</taxon>
        <taxon>Chordata</taxon>
        <taxon>Craniata</taxon>
        <taxon>Vertebrata</taxon>
        <taxon>Euteleostomi</taxon>
        <taxon>Actinopterygii</taxon>
        <taxon>Neopterygii</taxon>
        <taxon>Teleostei</taxon>
        <taxon>Clupei</taxon>
        <taxon>Clupeiformes</taxon>
        <taxon>Denticipitoidei</taxon>
        <taxon>Denticipitidae</taxon>
        <taxon>Denticeps</taxon>
    </lineage>
</organism>
<reference evidence="4" key="2">
    <citation type="submission" date="2025-08" db="UniProtKB">
        <authorList>
            <consortium name="Ensembl"/>
        </authorList>
    </citation>
    <scope>IDENTIFICATION</scope>
</reference>